<dbReference type="Gene3D" id="1.10.510.10">
    <property type="entry name" value="Transferase(Phosphotransferase) domain 1"/>
    <property type="match status" value="1"/>
</dbReference>
<reference evidence="13" key="1">
    <citation type="submission" date="2025-08" db="UniProtKB">
        <authorList>
            <consortium name="Ensembl"/>
        </authorList>
    </citation>
    <scope>IDENTIFICATION</scope>
</reference>
<dbReference type="OrthoDB" id="10252171at2759"/>
<keyword evidence="14" id="KW-1185">Reference proteome</keyword>
<dbReference type="SUPFAM" id="SSF56112">
    <property type="entry name" value="Protein kinase-like (PK-like)"/>
    <property type="match status" value="1"/>
</dbReference>
<feature type="signal peptide" evidence="10">
    <location>
        <begin position="1"/>
        <end position="18"/>
    </location>
</feature>
<dbReference type="InterPro" id="IPR017441">
    <property type="entry name" value="Protein_kinase_ATP_BS"/>
</dbReference>
<keyword evidence="5" id="KW-0418">Kinase</keyword>
<name>A0A8C5R6N7_9ANUR</name>
<feature type="compositionally biased region" description="Polar residues" evidence="9">
    <location>
        <begin position="394"/>
        <end position="405"/>
    </location>
</feature>
<dbReference type="Ensembl" id="ENSLLET00000049916.1">
    <property type="protein sequence ID" value="ENSLLEP00000048033.1"/>
    <property type="gene ID" value="ENSLLEG00000030317.1"/>
</dbReference>
<feature type="region of interest" description="Disordered" evidence="9">
    <location>
        <begin position="27"/>
        <end position="90"/>
    </location>
</feature>
<evidence type="ECO:0000256" key="5">
    <source>
        <dbReference type="ARBA" id="ARBA00022777"/>
    </source>
</evidence>
<dbReference type="GO" id="GO:0004674">
    <property type="term" value="F:protein serine/threonine kinase activity"/>
    <property type="evidence" value="ECO:0007669"/>
    <property type="project" value="UniProtKB-KW"/>
</dbReference>
<feature type="domain" description="AGC-kinase C-terminal" evidence="12">
    <location>
        <begin position="355"/>
        <end position="420"/>
    </location>
</feature>
<dbReference type="PROSITE" id="PS51285">
    <property type="entry name" value="AGC_KINASE_CTER"/>
    <property type="match status" value="1"/>
</dbReference>
<dbReference type="InterPro" id="IPR011009">
    <property type="entry name" value="Kinase-like_dom_sf"/>
</dbReference>
<evidence type="ECO:0000256" key="3">
    <source>
        <dbReference type="ARBA" id="ARBA00022679"/>
    </source>
</evidence>
<reference evidence="13" key="2">
    <citation type="submission" date="2025-09" db="UniProtKB">
        <authorList>
            <consortium name="Ensembl"/>
        </authorList>
    </citation>
    <scope>IDENTIFICATION</scope>
</reference>
<evidence type="ECO:0000256" key="6">
    <source>
        <dbReference type="ARBA" id="ARBA00022840"/>
    </source>
</evidence>
<dbReference type="SMART" id="SM00220">
    <property type="entry name" value="S_TKc"/>
    <property type="match status" value="1"/>
</dbReference>
<dbReference type="PROSITE" id="PS00107">
    <property type="entry name" value="PROTEIN_KINASE_ATP"/>
    <property type="match status" value="1"/>
</dbReference>
<keyword evidence="4 7" id="KW-0547">Nucleotide-binding</keyword>
<feature type="region of interest" description="Disordered" evidence="9">
    <location>
        <begin position="394"/>
        <end position="420"/>
    </location>
</feature>
<evidence type="ECO:0000256" key="7">
    <source>
        <dbReference type="PROSITE-ProRule" id="PRU10141"/>
    </source>
</evidence>
<dbReference type="PROSITE" id="PS50011">
    <property type="entry name" value="PROTEIN_KINASE_DOM"/>
    <property type="match status" value="1"/>
</dbReference>
<evidence type="ECO:0000256" key="4">
    <source>
        <dbReference type="ARBA" id="ARBA00022741"/>
    </source>
</evidence>
<organism evidence="13 14">
    <name type="scientific">Leptobrachium leishanense</name>
    <name type="common">Leishan spiny toad</name>
    <dbReference type="NCBI Taxonomy" id="445787"/>
    <lineage>
        <taxon>Eukaryota</taxon>
        <taxon>Metazoa</taxon>
        <taxon>Chordata</taxon>
        <taxon>Craniata</taxon>
        <taxon>Vertebrata</taxon>
        <taxon>Euteleostomi</taxon>
        <taxon>Amphibia</taxon>
        <taxon>Batrachia</taxon>
        <taxon>Anura</taxon>
        <taxon>Pelobatoidea</taxon>
        <taxon>Megophryidae</taxon>
        <taxon>Leptobrachium</taxon>
    </lineage>
</organism>
<dbReference type="InterPro" id="IPR000961">
    <property type="entry name" value="AGC-kinase_C"/>
</dbReference>
<dbReference type="InterPro" id="IPR008271">
    <property type="entry name" value="Ser/Thr_kinase_AS"/>
</dbReference>
<evidence type="ECO:0000259" key="12">
    <source>
        <dbReference type="PROSITE" id="PS51285"/>
    </source>
</evidence>
<dbReference type="InterPro" id="IPR000719">
    <property type="entry name" value="Prot_kinase_dom"/>
</dbReference>
<feature type="domain" description="Protein kinase" evidence="11">
    <location>
        <begin position="105"/>
        <end position="354"/>
    </location>
</feature>
<dbReference type="Pfam" id="PF00069">
    <property type="entry name" value="Pkinase"/>
    <property type="match status" value="1"/>
</dbReference>
<evidence type="ECO:0008006" key="15">
    <source>
        <dbReference type="Google" id="ProtNLM"/>
    </source>
</evidence>
<evidence type="ECO:0000313" key="13">
    <source>
        <dbReference type="Ensembl" id="ENSLLEP00000048033.1"/>
    </source>
</evidence>
<dbReference type="Gene3D" id="3.30.200.20">
    <property type="entry name" value="Phosphorylase Kinase, domain 1"/>
    <property type="match status" value="1"/>
</dbReference>
<keyword evidence="2" id="KW-0597">Phosphoprotein</keyword>
<evidence type="ECO:0000259" key="11">
    <source>
        <dbReference type="PROSITE" id="PS50011"/>
    </source>
</evidence>
<dbReference type="PROSITE" id="PS00108">
    <property type="entry name" value="PROTEIN_KINASE_ST"/>
    <property type="match status" value="1"/>
</dbReference>
<keyword evidence="10" id="KW-0732">Signal</keyword>
<keyword evidence="3" id="KW-0808">Transferase</keyword>
<evidence type="ECO:0000256" key="8">
    <source>
        <dbReference type="RuleBase" id="RU000304"/>
    </source>
</evidence>
<accession>A0A8C5R6N7</accession>
<evidence type="ECO:0000256" key="1">
    <source>
        <dbReference type="ARBA" id="ARBA00022527"/>
    </source>
</evidence>
<dbReference type="PANTHER" id="PTHR24351">
    <property type="entry name" value="RIBOSOMAL PROTEIN S6 KINASE"/>
    <property type="match status" value="1"/>
</dbReference>
<evidence type="ECO:0000256" key="10">
    <source>
        <dbReference type="SAM" id="SignalP"/>
    </source>
</evidence>
<evidence type="ECO:0000256" key="2">
    <source>
        <dbReference type="ARBA" id="ARBA00022553"/>
    </source>
</evidence>
<dbReference type="GeneTree" id="ENSGT00940000155327"/>
<comment type="similarity">
    <text evidence="8">Belongs to the protein kinase superfamily.</text>
</comment>
<keyword evidence="6 7" id="KW-0067">ATP-binding</keyword>
<evidence type="ECO:0000313" key="14">
    <source>
        <dbReference type="Proteomes" id="UP000694569"/>
    </source>
</evidence>
<dbReference type="AlphaFoldDB" id="A0A8C5R6N7"/>
<dbReference type="Proteomes" id="UP000694569">
    <property type="component" value="Unplaced"/>
</dbReference>
<feature type="chain" id="PRO_5034984108" description="Protein kinase domain-containing protein" evidence="10">
    <location>
        <begin position="19"/>
        <end position="420"/>
    </location>
</feature>
<sequence>MVFVVFLMAMSFLYNYYGTPRMEEMEKEEDEPSLQKGRKVKNIQKGSREKKAVKRRYEKVEPPLQRNLGSETSRKPAKQQRISSELTGEMSSPLSQQCSISLSDFTFLHFLGRGASGEVMTASWRNKDEIVVVKVIKKDAVSTNSILSECCTLKIARECLFLCEGLAAFQTQSHAFLVMPFLWGGSLASYLVKKSCLEIYEARFYSAEIICGLEFLHSHGILHLDIKPENLLFDGDGHMRIGDFGLVKENYTGDDQAFGVIGTTTHMAPEVAVNSKYGTSADWWSFGVTLFQMLVGCLPTNLEKMCSLYPSRAKKFRLPRELPEDSNNILSELLEKDPEHRLGVKGNTRLHSFYSTINWNDLERKNIQPPYQPQRESIVDSMWQIQEQSLSFMDSEMTESSSGDSQDIPGLSFLSSKWRD</sequence>
<feature type="binding site" evidence="7">
    <location>
        <position position="138"/>
    </location>
    <ligand>
        <name>ATP</name>
        <dbReference type="ChEBI" id="CHEBI:30616"/>
    </ligand>
</feature>
<dbReference type="GO" id="GO:0005524">
    <property type="term" value="F:ATP binding"/>
    <property type="evidence" value="ECO:0007669"/>
    <property type="project" value="UniProtKB-UniRule"/>
</dbReference>
<evidence type="ECO:0000256" key="9">
    <source>
        <dbReference type="SAM" id="MobiDB-lite"/>
    </source>
</evidence>
<feature type="compositionally biased region" description="Polar residues" evidence="9">
    <location>
        <begin position="80"/>
        <end position="90"/>
    </location>
</feature>
<proteinExistence type="inferred from homology"/>
<keyword evidence="1 8" id="KW-0723">Serine/threonine-protein kinase</keyword>
<protein>
    <recommendedName>
        <fullName evidence="15">Protein kinase domain-containing protein</fullName>
    </recommendedName>
</protein>